<evidence type="ECO:0000313" key="5">
    <source>
        <dbReference type="Proteomes" id="UP000316726"/>
    </source>
</evidence>
<keyword evidence="5" id="KW-1185">Reference proteome</keyword>
<organism evidence="4 5">
    <name type="scientific">Chloropicon primus</name>
    <dbReference type="NCBI Taxonomy" id="1764295"/>
    <lineage>
        <taxon>Eukaryota</taxon>
        <taxon>Viridiplantae</taxon>
        <taxon>Chlorophyta</taxon>
        <taxon>Chloropicophyceae</taxon>
        <taxon>Chloropicales</taxon>
        <taxon>Chloropicaceae</taxon>
        <taxon>Chloropicon</taxon>
    </lineage>
</organism>
<keyword evidence="3" id="KW-1133">Transmembrane helix</keyword>
<reference evidence="4 5" key="1">
    <citation type="submission" date="2018-07" db="EMBL/GenBank/DDBJ databases">
        <title>The complete nuclear genome of the prasinophyte Chloropicon primus (CCMP1205).</title>
        <authorList>
            <person name="Pombert J.-F."/>
            <person name="Otis C."/>
            <person name="Turmel M."/>
            <person name="Lemieux C."/>
        </authorList>
    </citation>
    <scope>NUCLEOTIDE SEQUENCE [LARGE SCALE GENOMIC DNA]</scope>
    <source>
        <strain evidence="4 5">CCMP1205</strain>
    </source>
</reference>
<dbReference type="AlphaFoldDB" id="A0A5B8MGB4"/>
<feature type="coiled-coil region" evidence="1">
    <location>
        <begin position="530"/>
        <end position="561"/>
    </location>
</feature>
<dbReference type="Proteomes" id="UP000316726">
    <property type="component" value="Chromosome 3"/>
</dbReference>
<feature type="compositionally biased region" description="Basic and acidic residues" evidence="2">
    <location>
        <begin position="292"/>
        <end position="303"/>
    </location>
</feature>
<name>A0A5B8MGB4_9CHLO</name>
<evidence type="ECO:0000256" key="1">
    <source>
        <dbReference type="SAM" id="Coils"/>
    </source>
</evidence>
<feature type="region of interest" description="Disordered" evidence="2">
    <location>
        <begin position="639"/>
        <end position="660"/>
    </location>
</feature>
<dbReference type="OrthoDB" id="546572at2759"/>
<proteinExistence type="predicted"/>
<keyword evidence="3" id="KW-0812">Transmembrane</keyword>
<feature type="transmembrane region" description="Helical" evidence="3">
    <location>
        <begin position="12"/>
        <end position="34"/>
    </location>
</feature>
<protein>
    <submittedName>
        <fullName evidence="4">Uncharacterized protein</fullName>
    </submittedName>
</protein>
<sequence length="703" mass="80292">MMNVPDVLLHSLLVVVIGWIGLQCSVRWLALYILNWTKSRLRRKKREEAFIPNANNFSTCDVLPSNGINALIRHTWNFFLEPYLAAEGLLILQGVLEGSIEENKKIEPNSVIEWCQIKELTWGTSPPKLSNIALQLLFPERCLKISFTLELSSTDLHCLIDVLLRVLPNVPTVKCQVTANKLYLLANISFAFHLCNETPGFADFEVWFEEKPTLDLKLLPLGLPISDITLVSDWLNTSLENVIELSMVHERVVASMFDVYNRMKVLQEKRIIRIIVHKPLLGKAKPRKPKPKTKEDKEKEAKKAGKKGGTAAGGSTAGAGGSQVPQRTSDNHVRRYCKVKFGSRYKRTYVYDDTNTGQWTCLLDFSLHDYPIKCEELVTISLMEYEAEAAEPECVAEASVLVSIQGGQNPVLGDEVKNAAKISVNYNEKARSCVAPFNGDKKSMSVVRLTVSTLSSSSTGGFQSNLHRIQSWQPLNQAKKDVQTINSILLKSMRWVFRPLFTFLHLKEDSAQPTYSENHKHLMYRSTNQLISIKKEFDREKKDLEELLAERNVKLDLMRQELEMEKRRRVNQDLRALSEGAKFFFKNAESKRKATLYHIWHSSSERQINMGQSKHYKPSKTLALDDVQHVRSVIYMNPSPESQELEEKKKKKKKENNRARSQFLIDMKDGDCYRLEIPPGGNGRSREEWMQAFKSVVSGARIY</sequence>
<dbReference type="STRING" id="1764295.A0A5B8MGB4"/>
<dbReference type="EMBL" id="CP031036">
    <property type="protein sequence ID" value="QDZ19459.1"/>
    <property type="molecule type" value="Genomic_DNA"/>
</dbReference>
<keyword evidence="1" id="KW-0175">Coiled coil</keyword>
<evidence type="ECO:0000256" key="2">
    <source>
        <dbReference type="SAM" id="MobiDB-lite"/>
    </source>
</evidence>
<evidence type="ECO:0000313" key="4">
    <source>
        <dbReference type="EMBL" id="QDZ19459.1"/>
    </source>
</evidence>
<dbReference type="CDD" id="cd21669">
    <property type="entry name" value="SMP_SF"/>
    <property type="match status" value="1"/>
</dbReference>
<accession>A0A5B8MGB4</accession>
<gene>
    <name evidence="4" type="ORF">A3770_03p19770</name>
</gene>
<keyword evidence="3" id="KW-0472">Membrane</keyword>
<feature type="compositionally biased region" description="Gly residues" evidence="2">
    <location>
        <begin position="307"/>
        <end position="321"/>
    </location>
</feature>
<evidence type="ECO:0000256" key="3">
    <source>
        <dbReference type="SAM" id="Phobius"/>
    </source>
</evidence>
<feature type="region of interest" description="Disordered" evidence="2">
    <location>
        <begin position="283"/>
        <end position="330"/>
    </location>
</feature>